<sequence>MHAAVKAFMETNVASYLRLVELDMAGLRQLCDDSDAEDSQVEGGSFSCWCRPGESFYQLWALVVAGSLLSVSSFAGWFSVFPSPVFAISWLCFLSGFFFVVCVFTLQRRVGMLSGI</sequence>
<feature type="transmembrane region" description="Helical" evidence="1">
    <location>
        <begin position="86"/>
        <end position="106"/>
    </location>
</feature>
<protein>
    <recommendedName>
        <fullName evidence="4">Vesicle transport protein</fullName>
    </recommendedName>
</protein>
<evidence type="ECO:0000313" key="2">
    <source>
        <dbReference type="EMBL" id="CAH1424965.1"/>
    </source>
</evidence>
<name>A0AAU9MSJ7_9ASTR</name>
<organism evidence="2 3">
    <name type="scientific">Lactuca virosa</name>
    <dbReference type="NCBI Taxonomy" id="75947"/>
    <lineage>
        <taxon>Eukaryota</taxon>
        <taxon>Viridiplantae</taxon>
        <taxon>Streptophyta</taxon>
        <taxon>Embryophyta</taxon>
        <taxon>Tracheophyta</taxon>
        <taxon>Spermatophyta</taxon>
        <taxon>Magnoliopsida</taxon>
        <taxon>eudicotyledons</taxon>
        <taxon>Gunneridae</taxon>
        <taxon>Pentapetalae</taxon>
        <taxon>asterids</taxon>
        <taxon>campanulids</taxon>
        <taxon>Asterales</taxon>
        <taxon>Asteraceae</taxon>
        <taxon>Cichorioideae</taxon>
        <taxon>Cichorieae</taxon>
        <taxon>Lactucinae</taxon>
        <taxon>Lactuca</taxon>
    </lineage>
</organism>
<evidence type="ECO:0000256" key="1">
    <source>
        <dbReference type="SAM" id="Phobius"/>
    </source>
</evidence>
<proteinExistence type="predicted"/>
<gene>
    <name evidence="2" type="ORF">LVIROSA_LOCUS12135</name>
</gene>
<dbReference type="AlphaFoldDB" id="A0AAU9MSJ7"/>
<accession>A0AAU9MSJ7</accession>
<evidence type="ECO:0000313" key="3">
    <source>
        <dbReference type="Proteomes" id="UP001157418"/>
    </source>
</evidence>
<keyword evidence="3" id="KW-1185">Reference proteome</keyword>
<keyword evidence="1" id="KW-1133">Transmembrane helix</keyword>
<feature type="transmembrane region" description="Helical" evidence="1">
    <location>
        <begin position="59"/>
        <end position="80"/>
    </location>
</feature>
<keyword evidence="1" id="KW-0472">Membrane</keyword>
<dbReference type="Proteomes" id="UP001157418">
    <property type="component" value="Unassembled WGS sequence"/>
</dbReference>
<comment type="caution">
    <text evidence="2">The sequence shown here is derived from an EMBL/GenBank/DDBJ whole genome shotgun (WGS) entry which is preliminary data.</text>
</comment>
<reference evidence="2 3" key="1">
    <citation type="submission" date="2022-01" db="EMBL/GenBank/DDBJ databases">
        <authorList>
            <person name="Xiong W."/>
            <person name="Schranz E."/>
        </authorList>
    </citation>
    <scope>NUCLEOTIDE SEQUENCE [LARGE SCALE GENOMIC DNA]</scope>
</reference>
<dbReference type="EMBL" id="CAKMRJ010002083">
    <property type="protein sequence ID" value="CAH1424965.1"/>
    <property type="molecule type" value="Genomic_DNA"/>
</dbReference>
<evidence type="ECO:0008006" key="4">
    <source>
        <dbReference type="Google" id="ProtNLM"/>
    </source>
</evidence>
<keyword evidence="1" id="KW-0812">Transmembrane</keyword>